<dbReference type="AlphaFoldDB" id="A0A9P4MGJ5"/>
<dbReference type="CDD" id="cd13899">
    <property type="entry name" value="CuRO_3_Fet3p"/>
    <property type="match status" value="1"/>
</dbReference>
<dbReference type="PANTHER" id="PTHR11709:SF361">
    <property type="entry name" value="IRON TRANSPORT MULTICOPPER OXIDASE FET3"/>
    <property type="match status" value="1"/>
</dbReference>
<dbReference type="Pfam" id="PF07732">
    <property type="entry name" value="Cu-oxidase_3"/>
    <property type="match status" value="1"/>
</dbReference>
<keyword evidence="9" id="KW-0560">Oxidoreductase</keyword>
<comment type="similarity">
    <text evidence="2">Belongs to the multicopper oxidase family.</text>
</comment>
<dbReference type="GO" id="GO:0004322">
    <property type="term" value="F:ferroxidase activity"/>
    <property type="evidence" value="ECO:0007669"/>
    <property type="project" value="TreeGrafter"/>
</dbReference>
<dbReference type="InterPro" id="IPR002355">
    <property type="entry name" value="Cu_oxidase_Cu_BS"/>
</dbReference>
<keyword evidence="10" id="KW-0186">Copper</keyword>
<evidence type="ECO:0000313" key="19">
    <source>
        <dbReference type="Proteomes" id="UP000799772"/>
    </source>
</evidence>
<keyword evidence="7" id="KW-0677">Repeat</keyword>
<dbReference type="GO" id="GO:0010106">
    <property type="term" value="P:cellular response to iron ion starvation"/>
    <property type="evidence" value="ECO:0007669"/>
    <property type="project" value="TreeGrafter"/>
</dbReference>
<keyword evidence="8 13" id="KW-1133">Transmembrane helix</keyword>
<evidence type="ECO:0000256" key="14">
    <source>
        <dbReference type="SAM" id="SignalP"/>
    </source>
</evidence>
<dbReference type="EMBL" id="ML978121">
    <property type="protein sequence ID" value="KAF2104574.1"/>
    <property type="molecule type" value="Genomic_DNA"/>
</dbReference>
<feature type="transmembrane region" description="Helical" evidence="13">
    <location>
        <begin position="554"/>
        <end position="576"/>
    </location>
</feature>
<dbReference type="OrthoDB" id="2121828at2759"/>
<evidence type="ECO:0000256" key="7">
    <source>
        <dbReference type="ARBA" id="ARBA00022737"/>
    </source>
</evidence>
<evidence type="ECO:0000256" key="1">
    <source>
        <dbReference type="ARBA" id="ARBA00004162"/>
    </source>
</evidence>
<proteinExistence type="inferred from homology"/>
<evidence type="ECO:0000256" key="6">
    <source>
        <dbReference type="ARBA" id="ARBA00022729"/>
    </source>
</evidence>
<evidence type="ECO:0000259" key="16">
    <source>
        <dbReference type="Pfam" id="PF07731"/>
    </source>
</evidence>
<dbReference type="SUPFAM" id="SSF49503">
    <property type="entry name" value="Cupredoxins"/>
    <property type="match status" value="3"/>
</dbReference>
<dbReference type="GO" id="GO:0033215">
    <property type="term" value="P:reductive iron assimilation"/>
    <property type="evidence" value="ECO:0007669"/>
    <property type="project" value="TreeGrafter"/>
</dbReference>
<evidence type="ECO:0000256" key="4">
    <source>
        <dbReference type="ARBA" id="ARBA00022692"/>
    </source>
</evidence>
<organism evidence="18 19">
    <name type="scientific">Rhizodiscina lignyota</name>
    <dbReference type="NCBI Taxonomy" id="1504668"/>
    <lineage>
        <taxon>Eukaryota</taxon>
        <taxon>Fungi</taxon>
        <taxon>Dikarya</taxon>
        <taxon>Ascomycota</taxon>
        <taxon>Pezizomycotina</taxon>
        <taxon>Dothideomycetes</taxon>
        <taxon>Pleosporomycetidae</taxon>
        <taxon>Aulographales</taxon>
        <taxon>Rhizodiscinaceae</taxon>
        <taxon>Rhizodiscina</taxon>
    </lineage>
</organism>
<accession>A0A9P4MGJ5</accession>
<dbReference type="FunFam" id="2.60.40.420:FF:000025">
    <property type="entry name" value="FET5p Multicopper oxidase"/>
    <property type="match status" value="1"/>
</dbReference>
<dbReference type="Proteomes" id="UP000799772">
    <property type="component" value="Unassembled WGS sequence"/>
</dbReference>
<dbReference type="CDD" id="cd13877">
    <property type="entry name" value="CuRO_2_Fet3p_like"/>
    <property type="match status" value="1"/>
</dbReference>
<evidence type="ECO:0000256" key="9">
    <source>
        <dbReference type="ARBA" id="ARBA00023002"/>
    </source>
</evidence>
<name>A0A9P4MGJ5_9PEZI</name>
<keyword evidence="5" id="KW-0479">Metal-binding</keyword>
<keyword evidence="4 13" id="KW-0812">Transmembrane</keyword>
<dbReference type="PROSITE" id="PS00080">
    <property type="entry name" value="MULTICOPPER_OXIDASE2"/>
    <property type="match status" value="1"/>
</dbReference>
<keyword evidence="19" id="KW-1185">Reference proteome</keyword>
<feature type="signal peptide" evidence="14">
    <location>
        <begin position="1"/>
        <end position="24"/>
    </location>
</feature>
<dbReference type="FunFam" id="2.60.40.420:FF:000024">
    <property type="entry name" value="FET5p Multicopper oxidase"/>
    <property type="match status" value="1"/>
</dbReference>
<keyword evidence="12" id="KW-0325">Glycoprotein</keyword>
<reference evidence="18" key="1">
    <citation type="journal article" date="2020" name="Stud. Mycol.">
        <title>101 Dothideomycetes genomes: a test case for predicting lifestyles and emergence of pathogens.</title>
        <authorList>
            <person name="Haridas S."/>
            <person name="Albert R."/>
            <person name="Binder M."/>
            <person name="Bloem J."/>
            <person name="Labutti K."/>
            <person name="Salamov A."/>
            <person name="Andreopoulos B."/>
            <person name="Baker S."/>
            <person name="Barry K."/>
            <person name="Bills G."/>
            <person name="Bluhm B."/>
            <person name="Cannon C."/>
            <person name="Castanera R."/>
            <person name="Culley D."/>
            <person name="Daum C."/>
            <person name="Ezra D."/>
            <person name="Gonzalez J."/>
            <person name="Henrissat B."/>
            <person name="Kuo A."/>
            <person name="Liang C."/>
            <person name="Lipzen A."/>
            <person name="Lutzoni F."/>
            <person name="Magnuson J."/>
            <person name="Mondo S."/>
            <person name="Nolan M."/>
            <person name="Ohm R."/>
            <person name="Pangilinan J."/>
            <person name="Park H.-J."/>
            <person name="Ramirez L."/>
            <person name="Alfaro M."/>
            <person name="Sun H."/>
            <person name="Tritt A."/>
            <person name="Yoshinaga Y."/>
            <person name="Zwiers L.-H."/>
            <person name="Turgeon B."/>
            <person name="Goodwin S."/>
            <person name="Spatafora J."/>
            <person name="Crous P."/>
            <person name="Grigoriev I."/>
        </authorList>
    </citation>
    <scope>NUCLEOTIDE SEQUENCE</scope>
    <source>
        <strain evidence="18">CBS 133067</strain>
    </source>
</reference>
<dbReference type="Gene3D" id="2.60.40.420">
    <property type="entry name" value="Cupredoxins - blue copper proteins"/>
    <property type="match status" value="3"/>
</dbReference>
<dbReference type="CDD" id="cd13851">
    <property type="entry name" value="CuRO_1_Fet3p"/>
    <property type="match status" value="1"/>
</dbReference>
<evidence type="ECO:0000256" key="10">
    <source>
        <dbReference type="ARBA" id="ARBA00023008"/>
    </source>
</evidence>
<dbReference type="PROSITE" id="PS00079">
    <property type="entry name" value="MULTICOPPER_OXIDASE1"/>
    <property type="match status" value="1"/>
</dbReference>
<feature type="domain" description="Plastocyanin-like" evidence="15">
    <location>
        <begin position="159"/>
        <end position="305"/>
    </location>
</feature>
<evidence type="ECO:0000259" key="17">
    <source>
        <dbReference type="Pfam" id="PF07732"/>
    </source>
</evidence>
<evidence type="ECO:0000313" key="18">
    <source>
        <dbReference type="EMBL" id="KAF2104574.1"/>
    </source>
</evidence>
<dbReference type="GO" id="GO:0033573">
    <property type="term" value="C:high-affinity iron permease complex"/>
    <property type="evidence" value="ECO:0007669"/>
    <property type="project" value="TreeGrafter"/>
</dbReference>
<feature type="chain" id="PRO_5040400409" evidence="14">
    <location>
        <begin position="25"/>
        <end position="598"/>
    </location>
</feature>
<dbReference type="InterPro" id="IPR011707">
    <property type="entry name" value="Cu-oxidase-like_N"/>
</dbReference>
<feature type="domain" description="Plastocyanin-like" evidence="16">
    <location>
        <begin position="366"/>
        <end position="497"/>
    </location>
</feature>
<dbReference type="GO" id="GO:0005507">
    <property type="term" value="F:copper ion binding"/>
    <property type="evidence" value="ECO:0007669"/>
    <property type="project" value="InterPro"/>
</dbReference>
<keyword evidence="3" id="KW-1003">Cell membrane</keyword>
<comment type="caution">
    <text evidence="18">The sequence shown here is derived from an EMBL/GenBank/DDBJ whole genome shotgun (WGS) entry which is preliminary data.</text>
</comment>
<evidence type="ECO:0000256" key="11">
    <source>
        <dbReference type="ARBA" id="ARBA00023136"/>
    </source>
</evidence>
<evidence type="ECO:0000256" key="13">
    <source>
        <dbReference type="SAM" id="Phobius"/>
    </source>
</evidence>
<evidence type="ECO:0000259" key="15">
    <source>
        <dbReference type="Pfam" id="PF00394"/>
    </source>
</evidence>
<dbReference type="InterPro" id="IPR001117">
    <property type="entry name" value="Cu-oxidase_2nd"/>
</dbReference>
<dbReference type="Pfam" id="PF00394">
    <property type="entry name" value="Cu-oxidase"/>
    <property type="match status" value="1"/>
</dbReference>
<evidence type="ECO:0000256" key="12">
    <source>
        <dbReference type="ARBA" id="ARBA00023180"/>
    </source>
</evidence>
<dbReference type="InterPro" id="IPR044130">
    <property type="entry name" value="CuRO_2_Fet3-like"/>
</dbReference>
<evidence type="ECO:0000256" key="2">
    <source>
        <dbReference type="ARBA" id="ARBA00010609"/>
    </source>
</evidence>
<evidence type="ECO:0000256" key="5">
    <source>
        <dbReference type="ARBA" id="ARBA00022723"/>
    </source>
</evidence>
<dbReference type="InterPro" id="IPR011706">
    <property type="entry name" value="Cu-oxidase_C"/>
</dbReference>
<evidence type="ECO:0000256" key="3">
    <source>
        <dbReference type="ARBA" id="ARBA00022475"/>
    </source>
</evidence>
<dbReference type="InterPro" id="IPR008972">
    <property type="entry name" value="Cupredoxin"/>
</dbReference>
<dbReference type="InterPro" id="IPR045087">
    <property type="entry name" value="Cu-oxidase_fam"/>
</dbReference>
<keyword evidence="11 13" id="KW-0472">Membrane</keyword>
<feature type="domain" description="Plastocyanin-like" evidence="17">
    <location>
        <begin position="33"/>
        <end position="149"/>
    </location>
</feature>
<protein>
    <submittedName>
        <fullName evidence="18">Iron transport multicopper oxidase FET3</fullName>
    </submittedName>
</protein>
<dbReference type="InterPro" id="IPR033138">
    <property type="entry name" value="Cu_oxidase_CS"/>
</dbReference>
<evidence type="ECO:0000256" key="8">
    <source>
        <dbReference type="ARBA" id="ARBA00022989"/>
    </source>
</evidence>
<keyword evidence="6 14" id="KW-0732">Signal</keyword>
<gene>
    <name evidence="18" type="ORF">NA57DRAFT_51392</name>
</gene>
<sequence length="598" mass="66035">MALSLSNFRYCCFALLSFSVFCNAVTVTYNFNATWVTANPDGAFPRPVIGINNQWPLPVVRANKGDTIVVHFTNLLGNQSSSLHWHGIYQNGTTHMDGAVGVSQCEVGPGRSLTYNFTVNQVGTYWYHSHINAQYPDGIRGPLIIEDPDNPYADEFDEELLLTLSDWYHDQMPNLMASFVSVTNPTGAEPVPDAALMNDTQNLQIKIQPGKTYMIRIANIAAFAGQYFWIEGHTMRIIEVDGIYTKAAEASMIYITAAQRYSVLVTMKNDTSKNYAIVGSMDEDLFDTVPPTLNPNVTSFLIYDQSKDLPTAALLDEFDPFDDFTLEAYDDEKLFENVDHSIELTLKMDNLGNGANYAFFNDISFVTPKVPILFSALSTGNAANNATVYGANSNAFVLQRGEVVEIVLNNNDPGKHPFHLHGHNFQLAWRADDEAGDYDPNNATFHSVPMRRDTVMVRPDANMVLRFRADNPGVWFFHCHIEWHLATGLAVVMVEAPLDLQKSLKVPEDFIQACRDSNTPFEGNAAGNTKDVFDLTGENKSIAPLPAGFTARGIVALVFSCVSAFLGLAVIAWYGAAPIGTAEVASAQRRIVESGQEE</sequence>
<dbReference type="PANTHER" id="PTHR11709">
    <property type="entry name" value="MULTI-COPPER OXIDASE"/>
    <property type="match status" value="1"/>
</dbReference>
<dbReference type="Pfam" id="PF07731">
    <property type="entry name" value="Cu-oxidase_2"/>
    <property type="match status" value="1"/>
</dbReference>
<comment type="subcellular location">
    <subcellularLocation>
        <location evidence="1">Cell membrane</location>
        <topology evidence="1">Single-pass membrane protein</topology>
    </subcellularLocation>
</comment>